<dbReference type="EMBL" id="KL251567">
    <property type="protein sequence ID" value="KGB40736.1"/>
    <property type="molecule type" value="Genomic_DNA"/>
</dbReference>
<accession>A0A095B0Z2</accession>
<name>A0A095B0Z2_SCHHA</name>
<gene>
    <name evidence="1" type="ORF">MS3_09216</name>
</gene>
<protein>
    <submittedName>
        <fullName evidence="1">Uncharacterized protein</fullName>
    </submittedName>
</protein>
<organism evidence="1">
    <name type="scientific">Schistosoma haematobium</name>
    <name type="common">Blood fluke</name>
    <dbReference type="NCBI Taxonomy" id="6185"/>
    <lineage>
        <taxon>Eukaryota</taxon>
        <taxon>Metazoa</taxon>
        <taxon>Spiralia</taxon>
        <taxon>Lophotrochozoa</taxon>
        <taxon>Platyhelminthes</taxon>
        <taxon>Trematoda</taxon>
        <taxon>Digenea</taxon>
        <taxon>Strigeidida</taxon>
        <taxon>Schistosomatoidea</taxon>
        <taxon>Schistosomatidae</taxon>
        <taxon>Schistosoma</taxon>
    </lineage>
</organism>
<reference evidence="1" key="1">
    <citation type="journal article" date="2012" name="Nat. Genet.">
        <title>Whole-genome sequence of Schistosoma haematobium.</title>
        <authorList>
            <person name="Young N.D."/>
            <person name="Jex A.R."/>
            <person name="Li B."/>
            <person name="Liu S."/>
            <person name="Yang L."/>
            <person name="Xiong Z."/>
            <person name="Li Y."/>
            <person name="Cantacessi C."/>
            <person name="Hall R.S."/>
            <person name="Xu X."/>
            <person name="Chen F."/>
            <person name="Wu X."/>
            <person name="Zerlotini A."/>
            <person name="Oliveira G."/>
            <person name="Hofmann A."/>
            <person name="Zhang G."/>
            <person name="Fang X."/>
            <person name="Kang Y."/>
            <person name="Campbell B.E."/>
            <person name="Loukas A."/>
            <person name="Ranganathan S."/>
            <person name="Rollinson D."/>
            <person name="Rinaldi G."/>
            <person name="Brindley P.J."/>
            <person name="Yang H."/>
            <person name="Wang J."/>
            <person name="Wang J."/>
            <person name="Gasser R.B."/>
        </authorList>
    </citation>
    <scope>NUCLEOTIDE SEQUENCE [LARGE SCALE GENOMIC DNA]</scope>
</reference>
<sequence>MAFCYCSKHHSSCEEIRREQTGALGVFCANDPLWHSSILPSDRPKNTPFLDWQLAYVSLNSSDTEQKDYKGRMEPDIFPVIRLQYASLTCELYF</sequence>
<evidence type="ECO:0000313" key="1">
    <source>
        <dbReference type="EMBL" id="KGB40736.1"/>
    </source>
</evidence>
<proteinExistence type="predicted"/>
<dbReference type="AlphaFoldDB" id="A0A095B0Z2"/>